<dbReference type="KEGG" id="snep:Enr13x_37680"/>
<dbReference type="AlphaFoldDB" id="A0A518HSW0"/>
<dbReference type="Proteomes" id="UP000319004">
    <property type="component" value="Chromosome"/>
</dbReference>
<reference evidence="1 2" key="1">
    <citation type="submission" date="2019-03" db="EMBL/GenBank/DDBJ databases">
        <title>Deep-cultivation of Planctomycetes and their phenomic and genomic characterization uncovers novel biology.</title>
        <authorList>
            <person name="Wiegand S."/>
            <person name="Jogler M."/>
            <person name="Boedeker C."/>
            <person name="Pinto D."/>
            <person name="Vollmers J."/>
            <person name="Rivas-Marin E."/>
            <person name="Kohn T."/>
            <person name="Peeters S.H."/>
            <person name="Heuer A."/>
            <person name="Rast P."/>
            <person name="Oberbeckmann S."/>
            <person name="Bunk B."/>
            <person name="Jeske O."/>
            <person name="Meyerdierks A."/>
            <person name="Storesund J.E."/>
            <person name="Kallscheuer N."/>
            <person name="Luecker S."/>
            <person name="Lage O.M."/>
            <person name="Pohl T."/>
            <person name="Merkel B.J."/>
            <person name="Hornburger P."/>
            <person name="Mueller R.-W."/>
            <person name="Bruemmer F."/>
            <person name="Labrenz M."/>
            <person name="Spormann A.M."/>
            <person name="Op den Camp H."/>
            <person name="Overmann J."/>
            <person name="Amann R."/>
            <person name="Jetten M.S.M."/>
            <person name="Mascher T."/>
            <person name="Medema M.H."/>
            <person name="Devos D.P."/>
            <person name="Kaster A.-K."/>
            <person name="Ovreas L."/>
            <person name="Rohde M."/>
            <person name="Galperin M.Y."/>
            <person name="Jogler C."/>
        </authorList>
    </citation>
    <scope>NUCLEOTIDE SEQUENCE [LARGE SCALE GENOMIC DNA]</scope>
    <source>
        <strain evidence="1 2">Enr13</strain>
    </source>
</reference>
<protein>
    <submittedName>
        <fullName evidence="1">Uncharacterized protein</fullName>
    </submittedName>
</protein>
<organism evidence="1 2">
    <name type="scientific">Stieleria neptunia</name>
    <dbReference type="NCBI Taxonomy" id="2527979"/>
    <lineage>
        <taxon>Bacteria</taxon>
        <taxon>Pseudomonadati</taxon>
        <taxon>Planctomycetota</taxon>
        <taxon>Planctomycetia</taxon>
        <taxon>Pirellulales</taxon>
        <taxon>Pirellulaceae</taxon>
        <taxon>Stieleria</taxon>
    </lineage>
</organism>
<name>A0A518HSW0_9BACT</name>
<evidence type="ECO:0000313" key="2">
    <source>
        <dbReference type="Proteomes" id="UP000319004"/>
    </source>
</evidence>
<keyword evidence="2" id="KW-1185">Reference proteome</keyword>
<evidence type="ECO:0000313" key="1">
    <source>
        <dbReference type="EMBL" id="QDV43908.1"/>
    </source>
</evidence>
<accession>A0A518HSW0</accession>
<dbReference type="EMBL" id="CP037423">
    <property type="protein sequence ID" value="QDV43908.1"/>
    <property type="molecule type" value="Genomic_DNA"/>
</dbReference>
<proteinExistence type="predicted"/>
<gene>
    <name evidence="1" type="ORF">Enr13x_37680</name>
</gene>
<sequence>MDWGLFNDTYRHPWAFTYAGQFWTEIVFGESQTTELSDFDTRTRSVQELVDSSTIPAGRWGYGKYALSQLGAAFHFSAILASRFADSEQIQIDVSVRNMKDCWLEFENDKRGPCRAPSLLRQVQKTASEFRKDWMSDFAMVGKSFTDLFNRDGRVFSADAILSICELTVE</sequence>